<proteinExistence type="predicted"/>
<protein>
    <submittedName>
        <fullName evidence="2">Uncharacterized protein</fullName>
    </submittedName>
</protein>
<gene>
    <name evidence="2" type="ORF">SAMN06296241_1677</name>
</gene>
<dbReference type="OrthoDB" id="9897445at2"/>
<evidence type="ECO:0000256" key="1">
    <source>
        <dbReference type="SAM" id="Phobius"/>
    </source>
</evidence>
<evidence type="ECO:0000313" key="3">
    <source>
        <dbReference type="Proteomes" id="UP000219193"/>
    </source>
</evidence>
<keyword evidence="1" id="KW-0472">Membrane</keyword>
<accession>A0A285X488</accession>
<dbReference type="AlphaFoldDB" id="A0A285X488"/>
<feature type="transmembrane region" description="Helical" evidence="1">
    <location>
        <begin position="97"/>
        <end position="117"/>
    </location>
</feature>
<sequence>MKLEEAIQKLDLSAGISGTRQAVKVKQRFSNILQEVKYKDLPSEQLALVEHELDSIFDGLDLEEEKAAEYLKACLHDFLKFLRVNFAFLPEGYCAWYGMRLGLVLGTILLLVLIIYTESNLKYYSPLGGLLLGVMVGSVCDRRKKARGRALLTRMV</sequence>
<name>A0A285X488_9FLAO</name>
<evidence type="ECO:0000313" key="2">
    <source>
        <dbReference type="EMBL" id="SOC80132.1"/>
    </source>
</evidence>
<keyword evidence="1" id="KW-0812">Transmembrane</keyword>
<dbReference type="RefSeq" id="WP_097055926.1">
    <property type="nucleotide sequence ID" value="NZ_OCMF01000002.1"/>
</dbReference>
<reference evidence="3" key="1">
    <citation type="submission" date="2017-09" db="EMBL/GenBank/DDBJ databases">
        <authorList>
            <person name="Varghese N."/>
            <person name="Submissions S."/>
        </authorList>
    </citation>
    <scope>NUCLEOTIDE SEQUENCE [LARGE SCALE GENOMIC DNA]</scope>
    <source>
        <strain evidence="3">CGMCC 1.12641</strain>
    </source>
</reference>
<keyword evidence="1" id="KW-1133">Transmembrane helix</keyword>
<dbReference type="Proteomes" id="UP000219193">
    <property type="component" value="Unassembled WGS sequence"/>
</dbReference>
<keyword evidence="3" id="KW-1185">Reference proteome</keyword>
<organism evidence="2 3">
    <name type="scientific">Salinimicrobium sediminis</name>
    <dbReference type="NCBI Taxonomy" id="1343891"/>
    <lineage>
        <taxon>Bacteria</taxon>
        <taxon>Pseudomonadati</taxon>
        <taxon>Bacteroidota</taxon>
        <taxon>Flavobacteriia</taxon>
        <taxon>Flavobacteriales</taxon>
        <taxon>Flavobacteriaceae</taxon>
        <taxon>Salinimicrobium</taxon>
    </lineage>
</organism>
<feature type="transmembrane region" description="Helical" evidence="1">
    <location>
        <begin position="123"/>
        <end position="140"/>
    </location>
</feature>
<dbReference type="EMBL" id="OCMF01000002">
    <property type="protein sequence ID" value="SOC80132.1"/>
    <property type="molecule type" value="Genomic_DNA"/>
</dbReference>